<evidence type="ECO:0000256" key="1">
    <source>
        <dbReference type="ARBA" id="ARBA00022553"/>
    </source>
</evidence>
<dbReference type="Gene3D" id="3.40.720.10">
    <property type="entry name" value="Alkaline Phosphatase, subunit A"/>
    <property type="match status" value="1"/>
</dbReference>
<dbReference type="SUPFAM" id="SSF53649">
    <property type="entry name" value="Alkaline phosphatase-like"/>
    <property type="match status" value="1"/>
</dbReference>
<dbReference type="InterPro" id="IPR017850">
    <property type="entry name" value="Alkaline_phosphatase_core_sf"/>
</dbReference>
<dbReference type="EMBL" id="JBHPBY010000367">
    <property type="protein sequence ID" value="MFC1852792.1"/>
    <property type="molecule type" value="Genomic_DNA"/>
</dbReference>
<protein>
    <submittedName>
        <fullName evidence="3">Alkaline phosphatase</fullName>
    </submittedName>
</protein>
<reference evidence="3 4" key="1">
    <citation type="submission" date="2024-09" db="EMBL/GenBank/DDBJ databases">
        <title>Laminarin stimulates single cell rates of sulfate reduction while oxygen inhibits transcriptomic activity in coastal marine sediment.</title>
        <authorList>
            <person name="Lindsay M."/>
            <person name="Orcutt B."/>
            <person name="Emerson D."/>
            <person name="Stepanauskas R."/>
            <person name="D'Angelo T."/>
        </authorList>
    </citation>
    <scope>NUCLEOTIDE SEQUENCE [LARGE SCALE GENOMIC DNA]</scope>
    <source>
        <strain evidence="3">SAG AM-311-K15</strain>
    </source>
</reference>
<dbReference type="CDD" id="cd16012">
    <property type="entry name" value="ALP"/>
    <property type="match status" value="1"/>
</dbReference>
<dbReference type="PANTHER" id="PTHR11596:SF5">
    <property type="entry name" value="ALKALINE PHOSPHATASE"/>
    <property type="match status" value="1"/>
</dbReference>
<accession>A0ABV6Z2W4</accession>
<evidence type="ECO:0000256" key="2">
    <source>
        <dbReference type="RuleBase" id="RU003946"/>
    </source>
</evidence>
<organism evidence="3 4">
    <name type="scientific">candidate division CSSED10-310 bacterium</name>
    <dbReference type="NCBI Taxonomy" id="2855610"/>
    <lineage>
        <taxon>Bacteria</taxon>
        <taxon>Bacteria division CSSED10-310</taxon>
    </lineage>
</organism>
<dbReference type="Gene3D" id="4.10.80.410">
    <property type="entry name" value="Alkaline phosphatase, crown domain, central beta-sheet"/>
    <property type="match status" value="1"/>
</dbReference>
<comment type="similarity">
    <text evidence="2">Belongs to the alkaline phosphatase family.</text>
</comment>
<dbReference type="PANTHER" id="PTHR11596">
    <property type="entry name" value="ALKALINE PHOSPHATASE"/>
    <property type="match status" value="1"/>
</dbReference>
<dbReference type="InterPro" id="IPR042085">
    <property type="entry name" value="Ap_crown"/>
</dbReference>
<keyword evidence="4" id="KW-1185">Reference proteome</keyword>
<evidence type="ECO:0000313" key="3">
    <source>
        <dbReference type="EMBL" id="MFC1852792.1"/>
    </source>
</evidence>
<sequence>MNKLIWLLLLLAFLVFSFTQFWSCRPEQVEQQKVKNLIIMIGDGMGFQQLGLLNAYVKYAPHSIYIARKRTSALEQVIAAGELGFVYHEAANALVTDSAAASSQMASGQWTGVEMLGADVSGNPVITILEKAKQHGKATGLVSDTRITHATPAGFIVHQANRYDENNIALKLGASGIDVLLSGGLRHWIPQSVNEPDSHQARLIKTMISDSFPLESKRKDERNLLREAKNKGYTLVFNRQQLQRTNTDQLLGLFSNSIMPDAIQESALKHDPDRNFPTLKELALKAMEILSRNEEGFFLMIESGQIDFACHNNDAGRLLHEMIRFDETIAAVYNWVQQRDDTMLIITADHETGGVSFSYARHNIPQPKDLPGKLFSHTQFKPNYNYGHHQLLDKLYHQKASYNAIFDIFDSLPSEQQTPDRLAEIVNAHLEFKITPHDAMTILTREINEYYQPEHKYLKIRTFPKINDFREFYVYGNRIRANILARIVAKDQMTVWSTGTHTNTPVPLIVLGSQQSSDGFSKLLHSTEWAQQAMNVFVPE</sequence>
<dbReference type="SMART" id="SM00098">
    <property type="entry name" value="alkPPc"/>
    <property type="match status" value="1"/>
</dbReference>
<comment type="caution">
    <text evidence="3">The sequence shown here is derived from an EMBL/GenBank/DDBJ whole genome shotgun (WGS) entry which is preliminary data.</text>
</comment>
<proteinExistence type="inferred from homology"/>
<dbReference type="Proteomes" id="UP001594351">
    <property type="component" value="Unassembled WGS sequence"/>
</dbReference>
<evidence type="ECO:0000313" key="4">
    <source>
        <dbReference type="Proteomes" id="UP001594351"/>
    </source>
</evidence>
<dbReference type="InterPro" id="IPR001952">
    <property type="entry name" value="Alkaline_phosphatase"/>
</dbReference>
<dbReference type="Pfam" id="PF00245">
    <property type="entry name" value="Alk_phosphatase"/>
    <property type="match status" value="1"/>
</dbReference>
<gene>
    <name evidence="3" type="ORF">ACFL27_21555</name>
</gene>
<dbReference type="PRINTS" id="PR00113">
    <property type="entry name" value="ALKPHPHTASE"/>
</dbReference>
<dbReference type="Gene3D" id="1.10.1200.140">
    <property type="entry name" value="Alkaline phosphatase, crown domain"/>
    <property type="match status" value="1"/>
</dbReference>
<name>A0ABV6Z2W4_UNCC1</name>
<keyword evidence="1" id="KW-0597">Phosphoprotein</keyword>